<keyword evidence="1" id="KW-0472">Membrane</keyword>
<proteinExistence type="predicted"/>
<feature type="transmembrane region" description="Helical" evidence="1">
    <location>
        <begin position="224"/>
        <end position="247"/>
    </location>
</feature>
<protein>
    <recommendedName>
        <fullName evidence="4">DUF2029 domain-containing protein</fullName>
    </recommendedName>
</protein>
<feature type="transmembrane region" description="Helical" evidence="1">
    <location>
        <begin position="12"/>
        <end position="34"/>
    </location>
</feature>
<organism evidence="2 3">
    <name type="scientific">Caenimonas aquaedulcis</name>
    <dbReference type="NCBI Taxonomy" id="2793270"/>
    <lineage>
        <taxon>Bacteria</taxon>
        <taxon>Pseudomonadati</taxon>
        <taxon>Pseudomonadota</taxon>
        <taxon>Betaproteobacteria</taxon>
        <taxon>Burkholderiales</taxon>
        <taxon>Comamonadaceae</taxon>
        <taxon>Caenimonas</taxon>
    </lineage>
</organism>
<reference evidence="2" key="1">
    <citation type="submission" date="2020-11" db="EMBL/GenBank/DDBJ databases">
        <title>Bacterial whole genome sequence for Caenimonas sp. DR4.4.</title>
        <authorList>
            <person name="Le V."/>
            <person name="Ko S.-R."/>
            <person name="Ahn C.-Y."/>
            <person name="Oh H.-M."/>
        </authorList>
    </citation>
    <scope>NUCLEOTIDE SEQUENCE</scope>
    <source>
        <strain evidence="2">DR4.4</strain>
    </source>
</reference>
<dbReference type="RefSeq" id="WP_196986714.1">
    <property type="nucleotide sequence ID" value="NZ_JADWYS010000001.1"/>
</dbReference>
<dbReference type="EMBL" id="JADWYS010000001">
    <property type="protein sequence ID" value="MBG9388889.1"/>
    <property type="molecule type" value="Genomic_DNA"/>
</dbReference>
<evidence type="ECO:0008006" key="4">
    <source>
        <dbReference type="Google" id="ProtNLM"/>
    </source>
</evidence>
<accession>A0A931H5B5</accession>
<dbReference type="AlphaFoldDB" id="A0A931H5B5"/>
<evidence type="ECO:0000313" key="3">
    <source>
        <dbReference type="Proteomes" id="UP000651050"/>
    </source>
</evidence>
<keyword evidence="3" id="KW-1185">Reference proteome</keyword>
<keyword evidence="1" id="KW-1133">Transmembrane helix</keyword>
<comment type="caution">
    <text evidence="2">The sequence shown here is derived from an EMBL/GenBank/DDBJ whole genome shotgun (WGS) entry which is preliminary data.</text>
</comment>
<name>A0A931H5B5_9BURK</name>
<evidence type="ECO:0000313" key="2">
    <source>
        <dbReference type="EMBL" id="MBG9388889.1"/>
    </source>
</evidence>
<gene>
    <name evidence="2" type="ORF">I5803_12720</name>
</gene>
<evidence type="ECO:0000256" key="1">
    <source>
        <dbReference type="SAM" id="Phobius"/>
    </source>
</evidence>
<sequence>MQRLRNFPPPSARLELAAILCIAWALFVAIPVSLGGIGLSWDALNHHIYLGWIAEHPRFDRDFLAASYQSFQYPYLYWPFYKLFQTGMPGTWAGAVLASINLAAVPPLWMLARRCVAEASWYGVAMRVLGVALAFLTGVVLSLFDSTANDVMASIPLVWAIALAMEPSAAPTGSVLAPARLPLLSGLFAGASVAFKLSNGPLAILMPLLWVLHGRSWPERGAHVVWGCVATLVGFLVFYGYWGWLLWTWYGDPVYPFYDYWFEGLRAWTGWRQP</sequence>
<dbReference type="Proteomes" id="UP000651050">
    <property type="component" value="Unassembled WGS sequence"/>
</dbReference>
<feature type="transmembrane region" description="Helical" evidence="1">
    <location>
        <begin position="92"/>
        <end position="112"/>
    </location>
</feature>
<feature type="transmembrane region" description="Helical" evidence="1">
    <location>
        <begin position="124"/>
        <end position="144"/>
    </location>
</feature>
<feature type="transmembrane region" description="Helical" evidence="1">
    <location>
        <begin position="187"/>
        <end position="212"/>
    </location>
</feature>
<keyword evidence="1" id="KW-0812">Transmembrane</keyword>